<dbReference type="EMBL" id="UZAH01025513">
    <property type="protein sequence ID" value="VDO65348.1"/>
    <property type="molecule type" value="Genomic_DNA"/>
</dbReference>
<dbReference type="AlphaFoldDB" id="A0A183FG94"/>
<accession>A0A3P8ALK6</accession>
<gene>
    <name evidence="1" type="ORF">HPBE_LOCUS5650</name>
</gene>
<dbReference type="WBParaSite" id="HPBE_0000564901-mRNA-1">
    <property type="protein sequence ID" value="HPBE_0000564901-mRNA-1"/>
    <property type="gene ID" value="HPBE_0000564901"/>
</dbReference>
<sequence length="122" mass="14115">MKRFFSDTSCSRMPAHRLLPPHMAARSSNRSVELCCRREKDGREMIWQLRYSFRFLWRISGAFGPHVAGPEGVRSSIIVQEKNAGYCADLTWKKWTSLKVTITDQFKTHVCKVSEGERSYGK</sequence>
<accession>A0A183FG94</accession>
<evidence type="ECO:0000313" key="3">
    <source>
        <dbReference type="WBParaSite" id="HPBE_0000564901-mRNA-1"/>
    </source>
</evidence>
<reference evidence="3" key="2">
    <citation type="submission" date="2019-09" db="UniProtKB">
        <authorList>
            <consortium name="WormBaseParasite"/>
        </authorList>
    </citation>
    <scope>IDENTIFICATION</scope>
</reference>
<protein>
    <submittedName>
        <fullName evidence="1 3">Uncharacterized protein</fullName>
    </submittedName>
</protein>
<reference evidence="1 2" key="1">
    <citation type="submission" date="2018-11" db="EMBL/GenBank/DDBJ databases">
        <authorList>
            <consortium name="Pathogen Informatics"/>
        </authorList>
    </citation>
    <scope>NUCLEOTIDE SEQUENCE [LARGE SCALE GENOMIC DNA]</scope>
</reference>
<dbReference type="Proteomes" id="UP000050761">
    <property type="component" value="Unassembled WGS sequence"/>
</dbReference>
<evidence type="ECO:0000313" key="2">
    <source>
        <dbReference type="Proteomes" id="UP000050761"/>
    </source>
</evidence>
<dbReference type="OrthoDB" id="5854121at2759"/>
<organism evidence="2 3">
    <name type="scientific">Heligmosomoides polygyrus</name>
    <name type="common">Parasitic roundworm</name>
    <dbReference type="NCBI Taxonomy" id="6339"/>
    <lineage>
        <taxon>Eukaryota</taxon>
        <taxon>Metazoa</taxon>
        <taxon>Ecdysozoa</taxon>
        <taxon>Nematoda</taxon>
        <taxon>Chromadorea</taxon>
        <taxon>Rhabditida</taxon>
        <taxon>Rhabditina</taxon>
        <taxon>Rhabditomorpha</taxon>
        <taxon>Strongyloidea</taxon>
        <taxon>Heligmosomidae</taxon>
        <taxon>Heligmosomoides</taxon>
    </lineage>
</organism>
<evidence type="ECO:0000313" key="1">
    <source>
        <dbReference type="EMBL" id="VDO65348.1"/>
    </source>
</evidence>
<name>A0A183FG94_HELPZ</name>
<proteinExistence type="predicted"/>
<keyword evidence="2" id="KW-1185">Reference proteome</keyword>